<name>X1S8M8_9ZZZZ</name>
<gene>
    <name evidence="1" type="ORF">S12H4_06963</name>
</gene>
<dbReference type="EMBL" id="BARW01002517">
    <property type="protein sequence ID" value="GAI71785.1"/>
    <property type="molecule type" value="Genomic_DNA"/>
</dbReference>
<dbReference type="AlphaFoldDB" id="X1S8M8"/>
<feature type="non-terminal residue" evidence="1">
    <location>
        <position position="1"/>
    </location>
</feature>
<organism evidence="1">
    <name type="scientific">marine sediment metagenome</name>
    <dbReference type="NCBI Taxonomy" id="412755"/>
    <lineage>
        <taxon>unclassified sequences</taxon>
        <taxon>metagenomes</taxon>
        <taxon>ecological metagenomes</taxon>
    </lineage>
</organism>
<sequence>SSGTKMKLWRENRLDQEWESTFEEIYQRFKASEWYDVPYPLERKLALYMTDPKYLNSTYEKDDFLKLVDYIIKRRG</sequence>
<accession>X1S8M8</accession>
<proteinExistence type="predicted"/>
<evidence type="ECO:0000313" key="1">
    <source>
        <dbReference type="EMBL" id="GAI71785.1"/>
    </source>
</evidence>
<reference evidence="1" key="1">
    <citation type="journal article" date="2014" name="Front. Microbiol.">
        <title>High frequency of phylogenetically diverse reductive dehalogenase-homologous genes in deep subseafloor sedimentary metagenomes.</title>
        <authorList>
            <person name="Kawai M."/>
            <person name="Futagami T."/>
            <person name="Toyoda A."/>
            <person name="Takaki Y."/>
            <person name="Nishi S."/>
            <person name="Hori S."/>
            <person name="Arai W."/>
            <person name="Tsubouchi T."/>
            <person name="Morono Y."/>
            <person name="Uchiyama I."/>
            <person name="Ito T."/>
            <person name="Fujiyama A."/>
            <person name="Inagaki F."/>
            <person name="Takami H."/>
        </authorList>
    </citation>
    <scope>NUCLEOTIDE SEQUENCE</scope>
    <source>
        <strain evidence="1">Expedition CK06-06</strain>
    </source>
</reference>
<protein>
    <submittedName>
        <fullName evidence="1">Uncharacterized protein</fullName>
    </submittedName>
</protein>
<comment type="caution">
    <text evidence="1">The sequence shown here is derived from an EMBL/GenBank/DDBJ whole genome shotgun (WGS) entry which is preliminary data.</text>
</comment>